<dbReference type="PANTHER" id="PTHR47435">
    <property type="entry name" value="KELCH REPEAT PROTEIN (AFU_ORTHOLOGUE AFUA_5G12780)"/>
    <property type="match status" value="1"/>
</dbReference>
<dbReference type="InParanoid" id="A0A3N4KH77"/>
<organism evidence="3 4">
    <name type="scientific">Morchella conica CCBAS932</name>
    <dbReference type="NCBI Taxonomy" id="1392247"/>
    <lineage>
        <taxon>Eukaryota</taxon>
        <taxon>Fungi</taxon>
        <taxon>Dikarya</taxon>
        <taxon>Ascomycota</taxon>
        <taxon>Pezizomycotina</taxon>
        <taxon>Pezizomycetes</taxon>
        <taxon>Pezizales</taxon>
        <taxon>Morchellaceae</taxon>
        <taxon>Morchella</taxon>
    </lineage>
</organism>
<dbReference type="SUPFAM" id="SSF50965">
    <property type="entry name" value="Galactose oxidase, central domain"/>
    <property type="match status" value="1"/>
</dbReference>
<dbReference type="InterPro" id="IPR015915">
    <property type="entry name" value="Kelch-typ_b-propeller"/>
</dbReference>
<gene>
    <name evidence="3" type="ORF">P167DRAFT_547664</name>
</gene>
<dbReference type="EMBL" id="ML119147">
    <property type="protein sequence ID" value="RPB09903.1"/>
    <property type="molecule type" value="Genomic_DNA"/>
</dbReference>
<proteinExistence type="predicted"/>
<evidence type="ECO:0000256" key="1">
    <source>
        <dbReference type="ARBA" id="ARBA00022737"/>
    </source>
</evidence>
<dbReference type="STRING" id="1392247.A0A3N4KH77"/>
<keyword evidence="4" id="KW-1185">Reference proteome</keyword>
<evidence type="ECO:0000313" key="3">
    <source>
        <dbReference type="EMBL" id="RPB09903.1"/>
    </source>
</evidence>
<reference evidence="3 4" key="1">
    <citation type="journal article" date="2018" name="Nat. Ecol. Evol.">
        <title>Pezizomycetes genomes reveal the molecular basis of ectomycorrhizal truffle lifestyle.</title>
        <authorList>
            <person name="Murat C."/>
            <person name="Payen T."/>
            <person name="Noel B."/>
            <person name="Kuo A."/>
            <person name="Morin E."/>
            <person name="Chen J."/>
            <person name="Kohler A."/>
            <person name="Krizsan K."/>
            <person name="Balestrini R."/>
            <person name="Da Silva C."/>
            <person name="Montanini B."/>
            <person name="Hainaut M."/>
            <person name="Levati E."/>
            <person name="Barry K.W."/>
            <person name="Belfiori B."/>
            <person name="Cichocki N."/>
            <person name="Clum A."/>
            <person name="Dockter R.B."/>
            <person name="Fauchery L."/>
            <person name="Guy J."/>
            <person name="Iotti M."/>
            <person name="Le Tacon F."/>
            <person name="Lindquist E.A."/>
            <person name="Lipzen A."/>
            <person name="Malagnac F."/>
            <person name="Mello A."/>
            <person name="Molinier V."/>
            <person name="Miyauchi S."/>
            <person name="Poulain J."/>
            <person name="Riccioni C."/>
            <person name="Rubini A."/>
            <person name="Sitrit Y."/>
            <person name="Splivallo R."/>
            <person name="Traeger S."/>
            <person name="Wang M."/>
            <person name="Zifcakova L."/>
            <person name="Wipf D."/>
            <person name="Zambonelli A."/>
            <person name="Paolocci F."/>
            <person name="Nowrousian M."/>
            <person name="Ottonello S."/>
            <person name="Baldrian P."/>
            <person name="Spatafora J.W."/>
            <person name="Henrissat B."/>
            <person name="Nagy L.G."/>
            <person name="Aury J.M."/>
            <person name="Wincker P."/>
            <person name="Grigoriev I.V."/>
            <person name="Bonfante P."/>
            <person name="Martin F.M."/>
        </authorList>
    </citation>
    <scope>NUCLEOTIDE SEQUENCE [LARGE SCALE GENOMIC DNA]</scope>
    <source>
        <strain evidence="3 4">CCBAS932</strain>
    </source>
</reference>
<dbReference type="SUPFAM" id="SSF117281">
    <property type="entry name" value="Kelch motif"/>
    <property type="match status" value="1"/>
</dbReference>
<dbReference type="Proteomes" id="UP000277580">
    <property type="component" value="Unassembled WGS sequence"/>
</dbReference>
<accession>A0A3N4KH77</accession>
<protein>
    <submittedName>
        <fullName evidence="3">Galactose oxidase</fullName>
    </submittedName>
</protein>
<dbReference type="GO" id="GO:0019760">
    <property type="term" value="P:glucosinolate metabolic process"/>
    <property type="evidence" value="ECO:0007669"/>
    <property type="project" value="UniProtKB-ARBA"/>
</dbReference>
<dbReference type="PANTHER" id="PTHR47435:SF4">
    <property type="entry name" value="KELCH REPEAT PROTEIN (AFU_ORTHOLOGUE AFUA_5G12780)"/>
    <property type="match status" value="1"/>
</dbReference>
<name>A0A3N4KH77_9PEZI</name>
<evidence type="ECO:0000256" key="2">
    <source>
        <dbReference type="ARBA" id="ARBA00023004"/>
    </source>
</evidence>
<dbReference type="OrthoDB" id="10250130at2759"/>
<dbReference type="Pfam" id="PF24681">
    <property type="entry name" value="Kelch_KLHDC2_KLHL20_DRC7"/>
    <property type="match status" value="1"/>
</dbReference>
<dbReference type="InterPro" id="IPR011043">
    <property type="entry name" value="Gal_Oxase/kelch_b-propeller"/>
</dbReference>
<dbReference type="Gene3D" id="2.120.10.80">
    <property type="entry name" value="Kelch-type beta propeller"/>
    <property type="match status" value="2"/>
</dbReference>
<dbReference type="AlphaFoldDB" id="A0A3N4KH77"/>
<sequence>MAPLSAKWHPLAHLPSVPRSSHTLSVLHSTLHHFSGESHDNRPPSGAELHLLPLDPTVPLAITILASPSGPSPRVDAAAATLDDTLYVFGGRGGADMSPLEEGGRLWSFTAGAQSWEAVDPVDGGEFPSARGGHALVAAEGRVYVHAGVAESGMLGDLWAFVVAERRWVRLRDAPGGERSAVGMAVTGGREIWRFAGWDGVGALGGEVGVYDIQHDTWRTIEYPPSTGPAPRYSSCLVPLLHPGTKKEYLLTAFGESGESGDEVVKYLQDIWAYDIAAAEWCEVVTTGEKPLARGRFGAAGKGGRWLAIQGGLDEAGERLGDWWVLMLE</sequence>
<evidence type="ECO:0000313" key="4">
    <source>
        <dbReference type="Proteomes" id="UP000277580"/>
    </source>
</evidence>
<keyword evidence="2" id="KW-0408">Iron</keyword>
<keyword evidence="1" id="KW-0677">Repeat</keyword>